<feature type="compositionally biased region" description="Low complexity" evidence="1">
    <location>
        <begin position="333"/>
        <end position="349"/>
    </location>
</feature>
<feature type="region of interest" description="Disordered" evidence="1">
    <location>
        <begin position="264"/>
        <end position="295"/>
    </location>
</feature>
<dbReference type="AlphaFoldDB" id="A0A9P9YLK6"/>
<keyword evidence="3" id="KW-1185">Reference proteome</keyword>
<sequence length="441" mass="47242">MAALGLLLLVGVHGTTIISIEYPENPAEVIVEPQPAKRDLSLSYAATNIDSKEGTRVKTITVIKNVGGISGPEEAAALGAPASSHKQLQPKLAIDPTLHKSEEWATAFRDNFDSYGALPDVPDIDDLFEFVNRKKPEVEVKKQEAVPSQKEEKVPKELAKPAEEETTTKSEVGGINPTGNIDSDEVVVEKIKGDAELLPHIKQANILRLQAAQARSGIRTKESLIAVNYSTPMHQVSQYFDNYVQAMPNGYDYSKPCGLQPGNSIQVTTPSGRTYDIPQSNSSGTGGGNHPYLAPALTKKTQIPPITVQPPIQQASPPNYSYVNSIVPPIVKQQPQDNVNPPQTQQQPQPQQPPPPTGGFLPPLGSGAGGISTSQRPYVAPRLRNNGLGISRAPSSTPGPIPVQSGPGLVANQPQPPNYRTSIFGGGLNRPNTLRSRGLKY</sequence>
<reference evidence="2" key="1">
    <citation type="journal article" date="2023" name="Genome Biol. Evol.">
        <title>Long-read-based Genome Assembly of Drosophila gunungcola Reveals Fewer Chemosensory Genes in Flower-breeding Species.</title>
        <authorList>
            <person name="Negi A."/>
            <person name="Liao B.Y."/>
            <person name="Yeh S.D."/>
        </authorList>
    </citation>
    <scope>NUCLEOTIDE SEQUENCE</scope>
    <source>
        <strain evidence="2">Sukarami</strain>
    </source>
</reference>
<evidence type="ECO:0000313" key="2">
    <source>
        <dbReference type="EMBL" id="KAI8039136.1"/>
    </source>
</evidence>
<gene>
    <name evidence="2" type="ORF">M5D96_007853</name>
</gene>
<feature type="compositionally biased region" description="Basic and acidic residues" evidence="1">
    <location>
        <begin position="142"/>
        <end position="168"/>
    </location>
</feature>
<comment type="caution">
    <text evidence="2">The sequence shown here is derived from an EMBL/GenBank/DDBJ whole genome shotgun (WGS) entry which is preliminary data.</text>
</comment>
<evidence type="ECO:0000313" key="3">
    <source>
        <dbReference type="Proteomes" id="UP001059596"/>
    </source>
</evidence>
<evidence type="ECO:0000256" key="1">
    <source>
        <dbReference type="SAM" id="MobiDB-lite"/>
    </source>
</evidence>
<organism evidence="2 3">
    <name type="scientific">Drosophila gunungcola</name>
    <name type="common">fruit fly</name>
    <dbReference type="NCBI Taxonomy" id="103775"/>
    <lineage>
        <taxon>Eukaryota</taxon>
        <taxon>Metazoa</taxon>
        <taxon>Ecdysozoa</taxon>
        <taxon>Arthropoda</taxon>
        <taxon>Hexapoda</taxon>
        <taxon>Insecta</taxon>
        <taxon>Pterygota</taxon>
        <taxon>Neoptera</taxon>
        <taxon>Endopterygota</taxon>
        <taxon>Diptera</taxon>
        <taxon>Brachycera</taxon>
        <taxon>Muscomorpha</taxon>
        <taxon>Ephydroidea</taxon>
        <taxon>Drosophilidae</taxon>
        <taxon>Drosophila</taxon>
        <taxon>Sophophora</taxon>
    </lineage>
</organism>
<accession>A0A9P9YLK6</accession>
<feature type="compositionally biased region" description="Polar residues" evidence="1">
    <location>
        <begin position="264"/>
        <end position="283"/>
    </location>
</feature>
<protein>
    <submittedName>
        <fullName evidence="2">Uncharacterized protein</fullName>
    </submittedName>
</protein>
<proteinExistence type="predicted"/>
<feature type="region of interest" description="Disordered" evidence="1">
    <location>
        <begin position="387"/>
        <end position="441"/>
    </location>
</feature>
<feature type="region of interest" description="Disordered" evidence="1">
    <location>
        <begin position="142"/>
        <end position="181"/>
    </location>
</feature>
<dbReference type="EMBL" id="JAMKOV010000006">
    <property type="protein sequence ID" value="KAI8039136.1"/>
    <property type="molecule type" value="Genomic_DNA"/>
</dbReference>
<feature type="region of interest" description="Disordered" evidence="1">
    <location>
        <begin position="332"/>
        <end position="375"/>
    </location>
</feature>
<name>A0A9P9YLK6_9MUSC</name>
<dbReference type="Proteomes" id="UP001059596">
    <property type="component" value="Unassembled WGS sequence"/>
</dbReference>